<dbReference type="OrthoDB" id="7064788at2"/>
<protein>
    <submittedName>
        <fullName evidence="2">Uncharacterized protein</fullName>
    </submittedName>
</protein>
<dbReference type="PATRIC" id="fig|1330534.3.peg.2670"/>
<dbReference type="STRING" id="1330534.L323_13450"/>
<dbReference type="AlphaFoldDB" id="U4QZX0"/>
<accession>U4QZX0</accession>
<dbReference type="RefSeq" id="WP_020816162.1">
    <property type="nucleotide sequence ID" value="NZ_ATAY01000063.1"/>
</dbReference>
<evidence type="ECO:0000256" key="1">
    <source>
        <dbReference type="SAM" id="SignalP"/>
    </source>
</evidence>
<dbReference type="EMBL" id="ATAY01000063">
    <property type="protein sequence ID" value="EPR10557.1"/>
    <property type="molecule type" value="Genomic_DNA"/>
</dbReference>
<dbReference type="Proteomes" id="UP000016860">
    <property type="component" value="Unassembled WGS sequence"/>
</dbReference>
<dbReference type="Gene3D" id="2.120.10.30">
    <property type="entry name" value="TolB, C-terminal domain"/>
    <property type="match status" value="1"/>
</dbReference>
<gene>
    <name evidence="2" type="ORF">L323_13450</name>
</gene>
<evidence type="ECO:0000313" key="2">
    <source>
        <dbReference type="EMBL" id="EPR10557.1"/>
    </source>
</evidence>
<reference evidence="2 3" key="1">
    <citation type="journal article" date="2013" name="Genome Announc.">
        <title>Draft Genome Sequence of the Cellulolytic Bacterium Clostridium papyrosolvens C7 (ATCC 700395).</title>
        <authorList>
            <person name="Zepeda V."/>
            <person name="Dassa B."/>
            <person name="Borovok I."/>
            <person name="Lamed R."/>
            <person name="Bayer E.A."/>
            <person name="Cate J.H."/>
        </authorList>
    </citation>
    <scope>NUCLEOTIDE SEQUENCE [LARGE SCALE GENOMIC DNA]</scope>
    <source>
        <strain evidence="2 3">C7</strain>
    </source>
</reference>
<dbReference type="SUPFAM" id="SSF50956">
    <property type="entry name" value="Thermostable phytase (3-phytase)"/>
    <property type="match status" value="1"/>
</dbReference>
<organism evidence="2 3">
    <name type="scientific">Ruminiclostridium papyrosolvens C7</name>
    <dbReference type="NCBI Taxonomy" id="1330534"/>
    <lineage>
        <taxon>Bacteria</taxon>
        <taxon>Bacillati</taxon>
        <taxon>Bacillota</taxon>
        <taxon>Clostridia</taxon>
        <taxon>Eubacteriales</taxon>
        <taxon>Oscillospiraceae</taxon>
        <taxon>Ruminiclostridium</taxon>
    </lineage>
</organism>
<name>U4QZX0_9FIRM</name>
<proteinExistence type="predicted"/>
<comment type="caution">
    <text evidence="2">The sequence shown here is derived from an EMBL/GenBank/DDBJ whole genome shotgun (WGS) entry which is preliminary data.</text>
</comment>
<evidence type="ECO:0000313" key="3">
    <source>
        <dbReference type="Proteomes" id="UP000016860"/>
    </source>
</evidence>
<feature type="chain" id="PRO_5004654191" evidence="1">
    <location>
        <begin position="26"/>
        <end position="352"/>
    </location>
</feature>
<keyword evidence="1" id="KW-0732">Signal</keyword>
<dbReference type="InterPro" id="IPR011042">
    <property type="entry name" value="6-blade_b-propeller_TolB-like"/>
</dbReference>
<feature type="signal peptide" evidence="1">
    <location>
        <begin position="1"/>
        <end position="25"/>
    </location>
</feature>
<sequence length="352" mass="37813">MTKKKLLCVVMSFVTILGFCLTAYAATSTGFAVFSSNTAFVQSSTYTNYSTSSTDALYGRYNSTRTYAIPGLLSTDYINSSNTTKQHIKYVPQGLCIYDSDYMLVTGYDFTNTTDDTSDNGTDTETGNSVIYVMKDNGTTWVYQKTLVISGSKAHVGGIAYDSAHGYIYVSKGSAVGIIKKADIDKAISSTGNPVTIAYSSTSTVNNDASYMAYNSGDGKLYVGNFDNGIMYSYTINSTTGALTVSKSYTFPTGVSQVQGIGIRNNKIYISCSYGRNNAAKLYIYNFASGSFGSQVSDLRLPPMSEGIAIGSTYSYVLFESAAWPYYGGATQLGGTKCPYPCDRVIALNGLV</sequence>